<comment type="caution">
    <text evidence="1">The sequence shown here is derived from an EMBL/GenBank/DDBJ whole genome shotgun (WGS) entry which is preliminary data.</text>
</comment>
<gene>
    <name evidence="1" type="ORF">PMG71_07390</name>
</gene>
<proteinExistence type="predicted"/>
<organism evidence="1 2">
    <name type="scientific">Roseofilum acuticapitatum BLCC-M154</name>
    <dbReference type="NCBI Taxonomy" id="3022444"/>
    <lineage>
        <taxon>Bacteria</taxon>
        <taxon>Bacillati</taxon>
        <taxon>Cyanobacteriota</taxon>
        <taxon>Cyanophyceae</taxon>
        <taxon>Desertifilales</taxon>
        <taxon>Desertifilaceae</taxon>
        <taxon>Roseofilum</taxon>
        <taxon>Roseofilum acuticapitatum</taxon>
    </lineage>
</organism>
<name>A0ABT7AQQ5_9CYAN</name>
<protein>
    <submittedName>
        <fullName evidence="1">Uncharacterized protein</fullName>
    </submittedName>
</protein>
<dbReference type="RefSeq" id="WP_283753006.1">
    <property type="nucleotide sequence ID" value="NZ_JAQOSP010000052.1"/>
</dbReference>
<dbReference type="Proteomes" id="UP001235303">
    <property type="component" value="Unassembled WGS sequence"/>
</dbReference>
<reference evidence="1 2" key="1">
    <citation type="submission" date="2023-01" db="EMBL/GenBank/DDBJ databases">
        <title>Novel diversity within Roseofilum (Cyanobacteria; Desertifilaceae) from marine benthic mats with descriptions of four novel species.</title>
        <authorList>
            <person name="Wang Y."/>
            <person name="Berthold D.E."/>
            <person name="Hu J."/>
            <person name="Lefler F.W."/>
            <person name="Laughinghouse H.D. IV."/>
        </authorList>
    </citation>
    <scope>NUCLEOTIDE SEQUENCE [LARGE SCALE GENOMIC DNA]</scope>
    <source>
        <strain evidence="1 2">BLCC-M154</strain>
    </source>
</reference>
<keyword evidence="2" id="KW-1185">Reference proteome</keyword>
<dbReference type="EMBL" id="JAQOSP010000052">
    <property type="protein sequence ID" value="MDJ1169245.1"/>
    <property type="molecule type" value="Genomic_DNA"/>
</dbReference>
<evidence type="ECO:0000313" key="2">
    <source>
        <dbReference type="Proteomes" id="UP001235303"/>
    </source>
</evidence>
<sequence>MVNAAQITFEKPFNPTLGDRPLAFAEGKIDTAHQEPDMTLNELLPAIDQLNPTDKQKLFELLDRELHPTPPTPAPELQPENFQNEGQWLIAVFERHFSAIEPGEIPIEPREPIRVDETLFNEP</sequence>
<accession>A0ABT7AQQ5</accession>
<evidence type="ECO:0000313" key="1">
    <source>
        <dbReference type="EMBL" id="MDJ1169245.1"/>
    </source>
</evidence>